<evidence type="ECO:0000256" key="13">
    <source>
        <dbReference type="PROSITE-ProRule" id="PRU00169"/>
    </source>
</evidence>
<dbReference type="CDD" id="cd00082">
    <property type="entry name" value="HisKA"/>
    <property type="match status" value="1"/>
</dbReference>
<evidence type="ECO:0000256" key="1">
    <source>
        <dbReference type="ARBA" id="ARBA00000085"/>
    </source>
</evidence>
<evidence type="ECO:0000256" key="9">
    <source>
        <dbReference type="ARBA" id="ARBA00022840"/>
    </source>
</evidence>
<dbReference type="InterPro" id="IPR004358">
    <property type="entry name" value="Sig_transdc_His_kin-like_C"/>
</dbReference>
<dbReference type="PROSITE" id="PS50109">
    <property type="entry name" value="HIS_KIN"/>
    <property type="match status" value="1"/>
</dbReference>
<dbReference type="PROSITE" id="PS50112">
    <property type="entry name" value="PAS"/>
    <property type="match status" value="1"/>
</dbReference>
<keyword evidence="7" id="KW-0547">Nucleotide-binding</keyword>
<feature type="modified residue" description="4-aspartylphosphate" evidence="13">
    <location>
        <position position="462"/>
    </location>
</feature>
<organism evidence="18 19">
    <name type="scientific">Phenylobacterium kunshanense</name>
    <dbReference type="NCBI Taxonomy" id="1445034"/>
    <lineage>
        <taxon>Bacteria</taxon>
        <taxon>Pseudomonadati</taxon>
        <taxon>Pseudomonadota</taxon>
        <taxon>Alphaproteobacteria</taxon>
        <taxon>Caulobacterales</taxon>
        <taxon>Caulobacteraceae</taxon>
        <taxon>Phenylobacterium</taxon>
    </lineage>
</organism>
<keyword evidence="11" id="KW-0902">Two-component regulatory system</keyword>
<dbReference type="EMBL" id="QFYS01000001">
    <property type="protein sequence ID" value="RAK68989.1"/>
    <property type="molecule type" value="Genomic_DNA"/>
</dbReference>
<accession>A0A328BQU7</accession>
<evidence type="ECO:0000256" key="11">
    <source>
        <dbReference type="ARBA" id="ARBA00023012"/>
    </source>
</evidence>
<evidence type="ECO:0000256" key="8">
    <source>
        <dbReference type="ARBA" id="ARBA00022777"/>
    </source>
</evidence>
<keyword evidence="10" id="KW-1133">Transmembrane helix</keyword>
<dbReference type="PANTHER" id="PTHR45339:SF1">
    <property type="entry name" value="HYBRID SIGNAL TRANSDUCTION HISTIDINE KINASE J"/>
    <property type="match status" value="1"/>
</dbReference>
<evidence type="ECO:0000259" key="16">
    <source>
        <dbReference type="PROSITE" id="PS50112"/>
    </source>
</evidence>
<evidence type="ECO:0000256" key="4">
    <source>
        <dbReference type="ARBA" id="ARBA00022553"/>
    </source>
</evidence>
<evidence type="ECO:0000313" key="19">
    <source>
        <dbReference type="Proteomes" id="UP000249524"/>
    </source>
</evidence>
<dbReference type="GO" id="GO:0000155">
    <property type="term" value="F:phosphorelay sensor kinase activity"/>
    <property type="evidence" value="ECO:0007669"/>
    <property type="project" value="InterPro"/>
</dbReference>
<dbReference type="Gene3D" id="1.10.287.130">
    <property type="match status" value="1"/>
</dbReference>
<dbReference type="InterPro" id="IPR036097">
    <property type="entry name" value="HisK_dim/P_sf"/>
</dbReference>
<evidence type="ECO:0000256" key="5">
    <source>
        <dbReference type="ARBA" id="ARBA00022679"/>
    </source>
</evidence>
<feature type="domain" description="Histidine kinase" evidence="14">
    <location>
        <begin position="170"/>
        <end position="386"/>
    </location>
</feature>
<dbReference type="PROSITE" id="PS50113">
    <property type="entry name" value="PAC"/>
    <property type="match status" value="1"/>
</dbReference>
<dbReference type="PRINTS" id="PR00344">
    <property type="entry name" value="BCTRLSENSOR"/>
</dbReference>
<dbReference type="FunFam" id="3.30.565.10:FF:000010">
    <property type="entry name" value="Sensor histidine kinase RcsC"/>
    <property type="match status" value="1"/>
</dbReference>
<keyword evidence="5" id="KW-0808">Transferase</keyword>
<evidence type="ECO:0000259" key="15">
    <source>
        <dbReference type="PROSITE" id="PS50110"/>
    </source>
</evidence>
<dbReference type="Proteomes" id="UP000249524">
    <property type="component" value="Unassembled WGS sequence"/>
</dbReference>
<dbReference type="InterPro" id="IPR013767">
    <property type="entry name" value="PAS_fold"/>
</dbReference>
<proteinExistence type="predicted"/>
<gene>
    <name evidence="18" type="ORF">DJ019_02990</name>
</gene>
<dbReference type="InterPro" id="IPR035965">
    <property type="entry name" value="PAS-like_dom_sf"/>
</dbReference>
<dbReference type="GO" id="GO:0005524">
    <property type="term" value="F:ATP binding"/>
    <property type="evidence" value="ECO:0007669"/>
    <property type="project" value="UniProtKB-KW"/>
</dbReference>
<reference evidence="18 19" key="1">
    <citation type="submission" date="2018-05" db="EMBL/GenBank/DDBJ databases">
        <authorList>
            <person name="Lanie J.A."/>
            <person name="Ng W.-L."/>
            <person name="Kazmierczak K.M."/>
            <person name="Andrzejewski T.M."/>
            <person name="Davidsen T.M."/>
            <person name="Wayne K.J."/>
            <person name="Tettelin H."/>
            <person name="Glass J.I."/>
            <person name="Rusch D."/>
            <person name="Podicherti R."/>
            <person name="Tsui H.-C.T."/>
            <person name="Winkler M.E."/>
        </authorList>
    </citation>
    <scope>NUCLEOTIDE SEQUENCE [LARGE SCALE GENOMIC DNA]</scope>
    <source>
        <strain evidence="18 19">BUT-10</strain>
    </source>
</reference>
<keyword evidence="6" id="KW-0812">Transmembrane</keyword>
<dbReference type="InterPro" id="IPR011006">
    <property type="entry name" value="CheY-like_superfamily"/>
</dbReference>
<name>A0A328BQU7_9CAUL</name>
<dbReference type="AlphaFoldDB" id="A0A328BQU7"/>
<keyword evidence="19" id="KW-1185">Reference proteome</keyword>
<dbReference type="SUPFAM" id="SSF55874">
    <property type="entry name" value="ATPase domain of HSP90 chaperone/DNA topoisomerase II/histidine kinase"/>
    <property type="match status" value="1"/>
</dbReference>
<dbReference type="SMART" id="SM00388">
    <property type="entry name" value="HisKA"/>
    <property type="match status" value="1"/>
</dbReference>
<feature type="domain" description="PAC" evidence="17">
    <location>
        <begin position="102"/>
        <end position="152"/>
    </location>
</feature>
<dbReference type="Pfam" id="PF00989">
    <property type="entry name" value="PAS"/>
    <property type="match status" value="1"/>
</dbReference>
<evidence type="ECO:0000256" key="7">
    <source>
        <dbReference type="ARBA" id="ARBA00022741"/>
    </source>
</evidence>
<dbReference type="CDD" id="cd00130">
    <property type="entry name" value="PAS"/>
    <property type="match status" value="1"/>
</dbReference>
<dbReference type="Gene3D" id="3.40.50.2300">
    <property type="match status" value="1"/>
</dbReference>
<protein>
    <recommendedName>
        <fullName evidence="3">histidine kinase</fullName>
        <ecNumber evidence="3">2.7.13.3</ecNumber>
    </recommendedName>
</protein>
<dbReference type="InterPro" id="IPR000014">
    <property type="entry name" value="PAS"/>
</dbReference>
<dbReference type="NCBIfam" id="TIGR00229">
    <property type="entry name" value="sensory_box"/>
    <property type="match status" value="1"/>
</dbReference>
<keyword evidence="12" id="KW-0472">Membrane</keyword>
<feature type="domain" description="Response regulatory" evidence="15">
    <location>
        <begin position="413"/>
        <end position="532"/>
    </location>
</feature>
<dbReference type="Pfam" id="PF02518">
    <property type="entry name" value="HATPase_c"/>
    <property type="match status" value="1"/>
</dbReference>
<keyword evidence="8 18" id="KW-0418">Kinase</keyword>
<dbReference type="InterPro" id="IPR003661">
    <property type="entry name" value="HisK_dim/P_dom"/>
</dbReference>
<comment type="caution">
    <text evidence="18">The sequence shown here is derived from an EMBL/GenBank/DDBJ whole genome shotgun (WGS) entry which is preliminary data.</text>
</comment>
<dbReference type="SUPFAM" id="SSF47384">
    <property type="entry name" value="Homodimeric domain of signal transducing histidine kinase"/>
    <property type="match status" value="1"/>
</dbReference>
<dbReference type="EC" id="2.7.13.3" evidence="3"/>
<dbReference type="InterPro" id="IPR036890">
    <property type="entry name" value="HATPase_C_sf"/>
</dbReference>
<dbReference type="Gene3D" id="3.30.450.20">
    <property type="entry name" value="PAS domain"/>
    <property type="match status" value="1"/>
</dbReference>
<dbReference type="SMART" id="SM00387">
    <property type="entry name" value="HATPase_c"/>
    <property type="match status" value="1"/>
</dbReference>
<dbReference type="OrthoDB" id="7178349at2"/>
<dbReference type="CDD" id="cd16922">
    <property type="entry name" value="HATPase_EvgS-ArcB-TorS-like"/>
    <property type="match status" value="1"/>
</dbReference>
<evidence type="ECO:0000256" key="2">
    <source>
        <dbReference type="ARBA" id="ARBA00004370"/>
    </source>
</evidence>
<evidence type="ECO:0000256" key="12">
    <source>
        <dbReference type="ARBA" id="ARBA00023136"/>
    </source>
</evidence>
<comment type="catalytic activity">
    <reaction evidence="1">
        <text>ATP + protein L-histidine = ADP + protein N-phospho-L-histidine.</text>
        <dbReference type="EC" id="2.7.13.3"/>
    </reaction>
</comment>
<keyword evidence="4 13" id="KW-0597">Phosphoprotein</keyword>
<dbReference type="SMART" id="SM00448">
    <property type="entry name" value="REC"/>
    <property type="match status" value="1"/>
</dbReference>
<dbReference type="Pfam" id="PF00072">
    <property type="entry name" value="Response_reg"/>
    <property type="match status" value="1"/>
</dbReference>
<dbReference type="Pfam" id="PF00512">
    <property type="entry name" value="HisKA"/>
    <property type="match status" value="1"/>
</dbReference>
<dbReference type="GO" id="GO:0006355">
    <property type="term" value="P:regulation of DNA-templated transcription"/>
    <property type="evidence" value="ECO:0007669"/>
    <property type="project" value="InterPro"/>
</dbReference>
<evidence type="ECO:0000259" key="14">
    <source>
        <dbReference type="PROSITE" id="PS50109"/>
    </source>
</evidence>
<dbReference type="CDD" id="cd17546">
    <property type="entry name" value="REC_hyHK_CKI1_RcsC-like"/>
    <property type="match status" value="1"/>
</dbReference>
<dbReference type="PANTHER" id="PTHR45339">
    <property type="entry name" value="HYBRID SIGNAL TRANSDUCTION HISTIDINE KINASE J"/>
    <property type="match status" value="1"/>
</dbReference>
<dbReference type="SUPFAM" id="SSF52172">
    <property type="entry name" value="CheY-like"/>
    <property type="match status" value="1"/>
</dbReference>
<evidence type="ECO:0000256" key="3">
    <source>
        <dbReference type="ARBA" id="ARBA00012438"/>
    </source>
</evidence>
<dbReference type="InterPro" id="IPR001789">
    <property type="entry name" value="Sig_transdc_resp-reg_receiver"/>
</dbReference>
<dbReference type="SMART" id="SM00091">
    <property type="entry name" value="PAS"/>
    <property type="match status" value="1"/>
</dbReference>
<dbReference type="InterPro" id="IPR003594">
    <property type="entry name" value="HATPase_dom"/>
</dbReference>
<sequence length="540" mass="57786">MTSADGPDSPSPSESLPEALRGRLDQVLASILGIATEGIIVLDAAMRIVVFSEGAEAIFGYRAAEVLGSNIEILVPEDRRGVHRRHVTRFRSGGESSRAMLARTDIEGLCKDGRIVPVEIGLSRLAAGKDRLFTAIVRDVTDRREAEAALNRAVREATAANDAKSAFLAQMSHEIRTPLNGVLGMAQAMAREELAPRQQERLRVLRESGEALLAILNDILDISRIESGRMTLEDVEFDVGGLAHSVRETFSAVATQKGLAFSVSVTSGAAGTYRGDPLRLRQILSNLVSNALKFTDAGAVSVVLGASRGALVATVQDTGIGIPPDVLQRLFTKFEQGDASMSRRYGGTGLGLAICRDLAALMGGDIAVESTLGDGATFRLRLPLPRVRAPRRMAPPAPPSATVIMNPGERALRLLVAEDNPTNQAVIRAILEVVQIEPEVVADGQAAVEAWEDGHWDLILMDVQMPRMDGVTATSMIRGREAAEGLPRTPIVALTANAMEDQVREYRQAGMDLVVTKPIRAEELFAALSAILDDTRTAAG</sequence>
<dbReference type="PROSITE" id="PS50110">
    <property type="entry name" value="RESPONSE_REGULATORY"/>
    <property type="match status" value="1"/>
</dbReference>
<dbReference type="GO" id="GO:0016020">
    <property type="term" value="C:membrane"/>
    <property type="evidence" value="ECO:0007669"/>
    <property type="project" value="UniProtKB-SubCell"/>
</dbReference>
<dbReference type="FunFam" id="1.10.287.130:FF:000004">
    <property type="entry name" value="Ethylene receptor 1"/>
    <property type="match status" value="1"/>
</dbReference>
<evidence type="ECO:0000259" key="17">
    <source>
        <dbReference type="PROSITE" id="PS50113"/>
    </source>
</evidence>
<dbReference type="SUPFAM" id="SSF55785">
    <property type="entry name" value="PYP-like sensor domain (PAS domain)"/>
    <property type="match status" value="1"/>
</dbReference>
<comment type="subcellular location">
    <subcellularLocation>
        <location evidence="2">Membrane</location>
    </subcellularLocation>
</comment>
<dbReference type="InterPro" id="IPR000700">
    <property type="entry name" value="PAS-assoc_C"/>
</dbReference>
<dbReference type="Gene3D" id="3.30.565.10">
    <property type="entry name" value="Histidine kinase-like ATPase, C-terminal domain"/>
    <property type="match status" value="1"/>
</dbReference>
<dbReference type="InterPro" id="IPR005467">
    <property type="entry name" value="His_kinase_dom"/>
</dbReference>
<evidence type="ECO:0000256" key="10">
    <source>
        <dbReference type="ARBA" id="ARBA00022989"/>
    </source>
</evidence>
<keyword evidence="9" id="KW-0067">ATP-binding</keyword>
<evidence type="ECO:0000313" key="18">
    <source>
        <dbReference type="EMBL" id="RAK68989.1"/>
    </source>
</evidence>
<dbReference type="RefSeq" id="WP_111274481.1">
    <property type="nucleotide sequence ID" value="NZ_QFYS01000001.1"/>
</dbReference>
<evidence type="ECO:0000256" key="6">
    <source>
        <dbReference type="ARBA" id="ARBA00022692"/>
    </source>
</evidence>
<feature type="domain" description="PAS" evidence="16">
    <location>
        <begin position="24"/>
        <end position="94"/>
    </location>
</feature>